<dbReference type="EMBL" id="CAJVPT010014215">
    <property type="protein sequence ID" value="CAG8602509.1"/>
    <property type="molecule type" value="Genomic_DNA"/>
</dbReference>
<proteinExistence type="predicted"/>
<gene>
    <name evidence="1" type="ORF">ACOLOM_LOCUS6728</name>
</gene>
<name>A0ACA9MP06_9GLOM</name>
<comment type="caution">
    <text evidence="1">The sequence shown here is derived from an EMBL/GenBank/DDBJ whole genome shotgun (WGS) entry which is preliminary data.</text>
</comment>
<keyword evidence="2" id="KW-1185">Reference proteome</keyword>
<evidence type="ECO:0000313" key="2">
    <source>
        <dbReference type="Proteomes" id="UP000789525"/>
    </source>
</evidence>
<evidence type="ECO:0000313" key="1">
    <source>
        <dbReference type="EMBL" id="CAG8602509.1"/>
    </source>
</evidence>
<reference evidence="1" key="1">
    <citation type="submission" date="2021-06" db="EMBL/GenBank/DDBJ databases">
        <authorList>
            <person name="Kallberg Y."/>
            <person name="Tangrot J."/>
            <person name="Rosling A."/>
        </authorList>
    </citation>
    <scope>NUCLEOTIDE SEQUENCE</scope>
    <source>
        <strain evidence="1">CL356</strain>
    </source>
</reference>
<organism evidence="1 2">
    <name type="scientific">Acaulospora colombiana</name>
    <dbReference type="NCBI Taxonomy" id="27376"/>
    <lineage>
        <taxon>Eukaryota</taxon>
        <taxon>Fungi</taxon>
        <taxon>Fungi incertae sedis</taxon>
        <taxon>Mucoromycota</taxon>
        <taxon>Glomeromycotina</taxon>
        <taxon>Glomeromycetes</taxon>
        <taxon>Diversisporales</taxon>
        <taxon>Acaulosporaceae</taxon>
        <taxon>Acaulospora</taxon>
    </lineage>
</organism>
<protein>
    <submittedName>
        <fullName evidence="1">3644_t:CDS:1</fullName>
    </submittedName>
</protein>
<sequence length="862" mass="97065">MPKHTEKSTSLKHKLGVQRKKDALNTGKRKKANIAGFEKRMARKPQVKKSTGMDVYEYNEREGRKGKSRANITLDLSKEEAREYGMRDDEENEPDDLEKMRLKLKMGDEEDVIDSDDDEDIDSDAAFGESDEERFANYNLKVSVFLFQKLPQVPNQLAVSRQGSLQIIQAETSPIRERKLSGSDASEDESDDSTEEDEDEEVEKLSNDDLSADEDDEENEDALEALKGYIQNLEDSRTSGTKRKVSDSEEATEVRPTKQKRRLLKERTQPGEEGEFMASRGAGTKLQFSDLIAPLNSEGASSSAIALTSAMKALNSAKAAPLSAPLPLRVQDRLDRQAAYEQTKSEVQKWEPTMKRIREVYIQDLSSPVLLSYLKLKSLGLDVDEEAERMKAELDRARERATLKHKATGKWAKSMRERGEMEEDQRKEMQEMYNRGEQLKRKIAGVDSDEESDEEMDDDDEDPEMIATRAMHELDALTMDDPDAAPSNRKSTLMDMKFMKEAASRGEAQVRGTVDSFKAELEKLGMTEEDEAPSQPNPFSATVVASTTADTDGLFDDLRADGPGGMKENPWLTVNSTSTKVSRARNEVIVNKNSNAAALSKNALKKRMRKTADAMTLAKDDAVLEIDPNVTMVSPEVNKPRKAGRKSAEQAQTRQTDTHNVDAALVDDEITDDEREAQEAALNRRNGRLTAFEQRELVAQAFSGDNVVEEFAAEKLREMEADAPKEVDTTLPGWGSWGGAGITKPPPKPERIKRFPGVDPRRRQDYGKDHVIISEKKDKKADKYLVKDLPFPYTSKAQFERRLEVPLGMEWNTRVSFQKATLPRVVKKVRTSRYNTSMSTDHKPDGHNHRAFGKVVLRRQKV</sequence>
<accession>A0ACA9MP06</accession>
<dbReference type="Proteomes" id="UP000789525">
    <property type="component" value="Unassembled WGS sequence"/>
</dbReference>